<dbReference type="AlphaFoldDB" id="A0A0C2CUX8"/>
<dbReference type="EMBL" id="KN740750">
    <property type="protein sequence ID" value="KIH53637.1"/>
    <property type="molecule type" value="Genomic_DNA"/>
</dbReference>
<organism evidence="2 3">
    <name type="scientific">Ancylostoma duodenale</name>
    <dbReference type="NCBI Taxonomy" id="51022"/>
    <lineage>
        <taxon>Eukaryota</taxon>
        <taxon>Metazoa</taxon>
        <taxon>Ecdysozoa</taxon>
        <taxon>Nematoda</taxon>
        <taxon>Chromadorea</taxon>
        <taxon>Rhabditida</taxon>
        <taxon>Rhabditina</taxon>
        <taxon>Rhabditomorpha</taxon>
        <taxon>Strongyloidea</taxon>
        <taxon>Ancylostomatidae</taxon>
        <taxon>Ancylostomatinae</taxon>
        <taxon>Ancylostoma</taxon>
    </lineage>
</organism>
<evidence type="ECO:0000256" key="1">
    <source>
        <dbReference type="SAM" id="SignalP"/>
    </source>
</evidence>
<keyword evidence="1" id="KW-0732">Signal</keyword>
<keyword evidence="3" id="KW-1185">Reference proteome</keyword>
<sequence>MMAGLALIAVATRVRCTCVLCAKNNPRSRSSVSIPTAMQRSHRFACEASMLPPCEVKKLVKSSLESVAIGKGPKEVQNAKDFYK</sequence>
<reference evidence="2 3" key="1">
    <citation type="submission" date="2013-12" db="EMBL/GenBank/DDBJ databases">
        <title>Draft genome of the parsitic nematode Ancylostoma duodenale.</title>
        <authorList>
            <person name="Mitreva M."/>
        </authorList>
    </citation>
    <scope>NUCLEOTIDE SEQUENCE [LARGE SCALE GENOMIC DNA]</scope>
    <source>
        <strain evidence="2 3">Zhejiang</strain>
    </source>
</reference>
<evidence type="ECO:0000313" key="3">
    <source>
        <dbReference type="Proteomes" id="UP000054047"/>
    </source>
</evidence>
<gene>
    <name evidence="2" type="ORF">ANCDUO_16233</name>
</gene>
<name>A0A0C2CUX8_9BILA</name>
<dbReference type="Proteomes" id="UP000054047">
    <property type="component" value="Unassembled WGS sequence"/>
</dbReference>
<proteinExistence type="predicted"/>
<protein>
    <submittedName>
        <fullName evidence="2">Uncharacterized protein</fullName>
    </submittedName>
</protein>
<evidence type="ECO:0000313" key="2">
    <source>
        <dbReference type="EMBL" id="KIH53637.1"/>
    </source>
</evidence>
<feature type="chain" id="PRO_5002159317" evidence="1">
    <location>
        <begin position="17"/>
        <end position="84"/>
    </location>
</feature>
<accession>A0A0C2CUX8</accession>
<feature type="signal peptide" evidence="1">
    <location>
        <begin position="1"/>
        <end position="16"/>
    </location>
</feature>
<dbReference type="OrthoDB" id="5820458at2759"/>